<dbReference type="PANTHER" id="PTHR21381">
    <property type="entry name" value="ZGC:162297"/>
    <property type="match status" value="1"/>
</dbReference>
<evidence type="ECO:0000313" key="3">
    <source>
        <dbReference type="Proteomes" id="UP000554054"/>
    </source>
</evidence>
<keyword evidence="3" id="KW-1185">Reference proteome</keyword>
<reference evidence="2 3" key="1">
    <citation type="submission" date="2020-07" db="EMBL/GenBank/DDBJ databases">
        <title>Sequencing the genomes of 1000 actinobacteria strains.</title>
        <authorList>
            <person name="Klenk H.-P."/>
        </authorList>
    </citation>
    <scope>NUCLEOTIDE SEQUENCE [LARGE SCALE GENOMIC DNA]</scope>
    <source>
        <strain evidence="2 3">DSM 26154</strain>
    </source>
</reference>
<name>A0A852VK10_9MICO</name>
<protein>
    <recommendedName>
        <fullName evidence="4">BtpA/SgcQ family protein</fullName>
    </recommendedName>
</protein>
<dbReference type="EMBL" id="JACCAE010000001">
    <property type="protein sequence ID" value="NYF97447.1"/>
    <property type="molecule type" value="Genomic_DNA"/>
</dbReference>
<dbReference type="NCBIfam" id="TIGR00259">
    <property type="entry name" value="thylakoid_BtpA"/>
    <property type="match status" value="1"/>
</dbReference>
<accession>A0A852VK10</accession>
<proteinExistence type="inferred from homology"/>
<comment type="caution">
    <text evidence="2">The sequence shown here is derived from an EMBL/GenBank/DDBJ whole genome shotgun (WGS) entry which is preliminary data.</text>
</comment>
<dbReference type="RefSeq" id="WP_221935239.1">
    <property type="nucleotide sequence ID" value="NZ_JACCAE010000001.1"/>
</dbReference>
<comment type="similarity">
    <text evidence="1">Belongs to the BtpA family.</text>
</comment>
<dbReference type="SUPFAM" id="SSF51366">
    <property type="entry name" value="Ribulose-phoshate binding barrel"/>
    <property type="match status" value="1"/>
</dbReference>
<gene>
    <name evidence="2" type="ORF">BJY20_000839</name>
</gene>
<dbReference type="PIRSF" id="PIRSF005956">
    <property type="entry name" value="BtpA"/>
    <property type="match status" value="1"/>
</dbReference>
<dbReference type="AlphaFoldDB" id="A0A852VK10"/>
<evidence type="ECO:0000313" key="2">
    <source>
        <dbReference type="EMBL" id="NYF97447.1"/>
    </source>
</evidence>
<dbReference type="Pfam" id="PF03437">
    <property type="entry name" value="BtpA"/>
    <property type="match status" value="1"/>
</dbReference>
<dbReference type="PANTHER" id="PTHR21381:SF3">
    <property type="entry name" value="SGC REGION PROTEIN SGCQ-RELATED"/>
    <property type="match status" value="1"/>
</dbReference>
<dbReference type="InterPro" id="IPR005137">
    <property type="entry name" value="BtpA"/>
</dbReference>
<organism evidence="2 3">
    <name type="scientific">Janibacter cremeus</name>
    <dbReference type="NCBI Taxonomy" id="1285192"/>
    <lineage>
        <taxon>Bacteria</taxon>
        <taxon>Bacillati</taxon>
        <taxon>Actinomycetota</taxon>
        <taxon>Actinomycetes</taxon>
        <taxon>Micrococcales</taxon>
        <taxon>Intrasporangiaceae</taxon>
        <taxon>Janibacter</taxon>
    </lineage>
</organism>
<evidence type="ECO:0000256" key="1">
    <source>
        <dbReference type="ARBA" id="ARBA00006007"/>
    </source>
</evidence>
<dbReference type="Proteomes" id="UP000554054">
    <property type="component" value="Unassembled WGS sequence"/>
</dbReference>
<sequence length="275" mass="29159">MSMYAERFHSVFPSRPPILGMVHLHALPGSPTFGGSLQDVITKALADAQTLADAGVDALLVENLHDYPYYPETIEPETVASATVCAKAVAEEIDLPMGINILRNSWKASLGIAAAVGAKFIRLNILTDAMITDQGMINGAAHLVSRYRKQIGADDVLILADLLTKHAAPLVERPVPVIAADMIKRGGADGIIIAGHDSSQPASQDRIREIKDAIPDAPVIMGSGMTVEHAPTYAKVADGAVFGWGSKPNADMLQPVSSDMATEFANAWTTGLQAR</sequence>
<evidence type="ECO:0008006" key="4">
    <source>
        <dbReference type="Google" id="ProtNLM"/>
    </source>
</evidence>
<dbReference type="InterPro" id="IPR011060">
    <property type="entry name" value="RibuloseP-bd_barrel"/>
</dbReference>